<dbReference type="Proteomes" id="UP000252023">
    <property type="component" value="Chromosome"/>
</dbReference>
<gene>
    <name evidence="3" type="ORF">DRW48_08035</name>
</gene>
<evidence type="ECO:0000256" key="1">
    <source>
        <dbReference type="ARBA" id="ARBA00006817"/>
    </source>
</evidence>
<dbReference type="InterPro" id="IPR023393">
    <property type="entry name" value="START-like_dom_sf"/>
</dbReference>
<reference evidence="4" key="1">
    <citation type="submission" date="2018-07" db="EMBL/GenBank/DDBJ databases">
        <title>Genome sequencing of Paracoccus sp. SC2-6.</title>
        <authorList>
            <person name="Heo J."/>
            <person name="Kim S.-J."/>
            <person name="Kwon S.-W."/>
        </authorList>
    </citation>
    <scope>NUCLEOTIDE SEQUENCE [LARGE SCALE GENOMIC DNA]</scope>
    <source>
        <strain evidence="4">SC2-6</strain>
    </source>
</reference>
<accession>A0A344PJU1</accession>
<dbReference type="OrthoDB" id="9805228at2"/>
<dbReference type="EMBL" id="CP030918">
    <property type="protein sequence ID" value="AXC49646.1"/>
    <property type="molecule type" value="Genomic_DNA"/>
</dbReference>
<sequence length="160" mass="17576">MKSTTTVDGNDLIITRHIAASPERIWRALTDADELKEWFVPKPWRITKAVIEARPGGRFVTAMVGPNGENEECGASEGCVLVAEPNRRIAWTDAMSGGYRPNEKPFMTAIITLEPSGGGTTYTARALHKDAADRDRHSEMGFAEGWGTCLEQLAERVEAD</sequence>
<dbReference type="KEGG" id="pars:DRW48_08035"/>
<protein>
    <submittedName>
        <fullName evidence="3">Polyketide cyclase</fullName>
    </submittedName>
</protein>
<proteinExistence type="inferred from homology"/>
<dbReference type="InterPro" id="IPR013538">
    <property type="entry name" value="ASHA1/2-like_C"/>
</dbReference>
<evidence type="ECO:0000313" key="4">
    <source>
        <dbReference type="Proteomes" id="UP000252023"/>
    </source>
</evidence>
<dbReference type="SUPFAM" id="SSF55961">
    <property type="entry name" value="Bet v1-like"/>
    <property type="match status" value="1"/>
</dbReference>
<organism evidence="3 4">
    <name type="scientific">Paracoccus suum</name>
    <dbReference type="NCBI Taxonomy" id="2259340"/>
    <lineage>
        <taxon>Bacteria</taxon>
        <taxon>Pseudomonadati</taxon>
        <taxon>Pseudomonadota</taxon>
        <taxon>Alphaproteobacteria</taxon>
        <taxon>Rhodobacterales</taxon>
        <taxon>Paracoccaceae</taxon>
        <taxon>Paracoccus</taxon>
    </lineage>
</organism>
<dbReference type="Pfam" id="PF08327">
    <property type="entry name" value="AHSA1"/>
    <property type="match status" value="1"/>
</dbReference>
<feature type="domain" description="Activator of Hsp90 ATPase homologue 1/2-like C-terminal" evidence="2">
    <location>
        <begin position="20"/>
        <end position="158"/>
    </location>
</feature>
<evidence type="ECO:0000313" key="3">
    <source>
        <dbReference type="EMBL" id="AXC49646.1"/>
    </source>
</evidence>
<name>A0A344PJU1_9RHOB</name>
<dbReference type="AlphaFoldDB" id="A0A344PJU1"/>
<comment type="similarity">
    <text evidence="1">Belongs to the AHA1 family.</text>
</comment>
<dbReference type="CDD" id="cd08896">
    <property type="entry name" value="SRPBCC_CalC_Aha1-like_3"/>
    <property type="match status" value="1"/>
</dbReference>
<dbReference type="Gene3D" id="3.30.530.20">
    <property type="match status" value="1"/>
</dbReference>
<evidence type="ECO:0000259" key="2">
    <source>
        <dbReference type="Pfam" id="PF08327"/>
    </source>
</evidence>
<keyword evidence="4" id="KW-1185">Reference proteome</keyword>
<dbReference type="RefSeq" id="WP_114075961.1">
    <property type="nucleotide sequence ID" value="NZ_CP030918.1"/>
</dbReference>